<dbReference type="PANTHER" id="PTHR43198:SF2">
    <property type="entry name" value="SI:CH1073-67J19.1-RELATED"/>
    <property type="match status" value="1"/>
</dbReference>
<dbReference type="PANTHER" id="PTHR43198">
    <property type="entry name" value="BIFUNCTIONAL TH2 PROTEIN"/>
    <property type="match status" value="1"/>
</dbReference>
<comment type="caution">
    <text evidence="2">The sequence shown here is derived from an EMBL/GenBank/DDBJ whole genome shotgun (WGS) entry which is preliminary data.</text>
</comment>
<feature type="domain" description="Thiaminase-2/PQQC" evidence="1">
    <location>
        <begin position="22"/>
        <end position="214"/>
    </location>
</feature>
<name>A0A7W6DV71_9RHOB</name>
<dbReference type="SUPFAM" id="SSF48613">
    <property type="entry name" value="Heme oxygenase-like"/>
    <property type="match status" value="1"/>
</dbReference>
<reference evidence="2 3" key="1">
    <citation type="submission" date="2020-08" db="EMBL/GenBank/DDBJ databases">
        <title>Genomic Encyclopedia of Type Strains, Phase IV (KMG-IV): sequencing the most valuable type-strain genomes for metagenomic binning, comparative biology and taxonomic classification.</title>
        <authorList>
            <person name="Goeker M."/>
        </authorList>
    </citation>
    <scope>NUCLEOTIDE SEQUENCE [LARGE SCALE GENOMIC DNA]</scope>
    <source>
        <strain evidence="2 3">DSM 102235</strain>
    </source>
</reference>
<evidence type="ECO:0000313" key="3">
    <source>
        <dbReference type="Proteomes" id="UP000541426"/>
    </source>
</evidence>
<keyword evidence="2" id="KW-0378">Hydrolase</keyword>
<dbReference type="InterPro" id="IPR016084">
    <property type="entry name" value="Haem_Oase-like_multi-hlx"/>
</dbReference>
<accession>A0A7W6DV71</accession>
<proteinExistence type="predicted"/>
<dbReference type="Pfam" id="PF03070">
    <property type="entry name" value="TENA_THI-4"/>
    <property type="match status" value="1"/>
</dbReference>
<dbReference type="CDD" id="cd19365">
    <property type="entry name" value="TenA_C-like"/>
    <property type="match status" value="1"/>
</dbReference>
<dbReference type="EMBL" id="JACIEJ010000009">
    <property type="protein sequence ID" value="MBB3987195.1"/>
    <property type="molecule type" value="Genomic_DNA"/>
</dbReference>
<dbReference type="InterPro" id="IPR050967">
    <property type="entry name" value="Thiamine_Salvage_TenA"/>
</dbReference>
<dbReference type="GO" id="GO:0050334">
    <property type="term" value="F:thiaminase activity"/>
    <property type="evidence" value="ECO:0007669"/>
    <property type="project" value="UniProtKB-EC"/>
</dbReference>
<gene>
    <name evidence="2" type="ORF">GGQ68_003541</name>
</gene>
<dbReference type="AlphaFoldDB" id="A0A7W6DV71"/>
<protein>
    <submittedName>
        <fullName evidence="2">Thiaminase/transcriptional activator TenA</fullName>
        <ecNumber evidence="2">3.5.99.2</ecNumber>
    </submittedName>
</protein>
<evidence type="ECO:0000259" key="1">
    <source>
        <dbReference type="Pfam" id="PF03070"/>
    </source>
</evidence>
<evidence type="ECO:0000313" key="2">
    <source>
        <dbReference type="EMBL" id="MBB3987195.1"/>
    </source>
</evidence>
<dbReference type="InterPro" id="IPR004305">
    <property type="entry name" value="Thiaminase-2/PQQC"/>
</dbReference>
<dbReference type="EC" id="3.5.99.2" evidence="2"/>
<dbReference type="RefSeq" id="WP_183968175.1">
    <property type="nucleotide sequence ID" value="NZ_BAABBZ010000058.1"/>
</dbReference>
<dbReference type="GO" id="GO:0005829">
    <property type="term" value="C:cytosol"/>
    <property type="evidence" value="ECO:0007669"/>
    <property type="project" value="TreeGrafter"/>
</dbReference>
<keyword evidence="3" id="KW-1185">Reference proteome</keyword>
<dbReference type="Proteomes" id="UP000541426">
    <property type="component" value="Unassembled WGS sequence"/>
</dbReference>
<sequence length="222" mass="24732">MTFTDTLWTDTSDLQNVIATMPFNTELADGTLPPETFRRYIIQDAHYLEGFARALALSAARAPDADAVAQLAGSAKGAIVVERLLHADYMDRFDVSAEDFAATPPSRACDHYVSFLIRSAAVEPFPVAVVSLLPCFWIYHKIGVMIHARAKPDNPFSAWIDTYASPDFEDAVTAMLDLTNRLAAQADEETRKAMTAAFTRASWHEWMFWESAYRGEAWDTPA</sequence>
<organism evidence="2 3">
    <name type="scientific">Sagittula marina</name>
    <dbReference type="NCBI Taxonomy" id="943940"/>
    <lineage>
        <taxon>Bacteria</taxon>
        <taxon>Pseudomonadati</taxon>
        <taxon>Pseudomonadota</taxon>
        <taxon>Alphaproteobacteria</taxon>
        <taxon>Rhodobacterales</taxon>
        <taxon>Roseobacteraceae</taxon>
        <taxon>Sagittula</taxon>
    </lineage>
</organism>
<dbReference type="Gene3D" id="1.20.910.10">
    <property type="entry name" value="Heme oxygenase-like"/>
    <property type="match status" value="1"/>
</dbReference>